<sequence length="513" mass="59006">MFLISFETFTPKMEADKILDMLSYTCPILLALIPVVILIAIVFFDRKHRNIPPGPTGIPYFGYWPFLNNENITVKMGELKKKYGDIFSLTITGRLFIHLGSNKAIREAHISKAECFDGRLPYFSFLEQFFENGIGFAKGERWKVLRKFFMTVLRNRGSMLGEKIVITTVYDSIKSIVNDLRQEMGKPVNLIQFLTHKCTANIRLMLFGEVGASEEQIQRITKLHAEELGAMTPLNLLLSGPLARYLIFPSQPAFCKALKCHREMERILFDIVKDHKDTYDKENARDIIDDYFAERDLRQSKGDVTAKYFSDFCLVQTLTQFVSEGVLAIALTINILIKFIIEKPEEQEKIYQEIMEVVGLDRQPTIEDRSKLTYLNAFIYEGMRASSVFSIFPSWECTKETTLNGYRIPKGAVTLINFHSCKNDPEVYEKPEKFNPSRFIPTEEKRSAELPIVFGVGKRSCLGEGFALTQIFLFLATILQNFELKFPDDTNLSSRQVYMTRNLLVCARPRSYI</sequence>
<name>A0AAV1Z0T0_9ARAC</name>
<dbReference type="SUPFAM" id="SSF48264">
    <property type="entry name" value="Cytochrome P450"/>
    <property type="match status" value="1"/>
</dbReference>
<keyword evidence="8" id="KW-0256">Endoplasmic reticulum</keyword>
<dbReference type="InterPro" id="IPR050182">
    <property type="entry name" value="Cytochrome_P450_fam2"/>
</dbReference>
<keyword evidence="9" id="KW-0492">Microsome</keyword>
<dbReference type="InterPro" id="IPR002401">
    <property type="entry name" value="Cyt_P450_E_grp-I"/>
</dbReference>
<dbReference type="Gene3D" id="1.10.630.10">
    <property type="entry name" value="Cytochrome P450"/>
    <property type="match status" value="1"/>
</dbReference>
<evidence type="ECO:0000256" key="7">
    <source>
        <dbReference type="ARBA" id="ARBA00022723"/>
    </source>
</evidence>
<dbReference type="GO" id="GO:0005506">
    <property type="term" value="F:iron ion binding"/>
    <property type="evidence" value="ECO:0007669"/>
    <property type="project" value="InterPro"/>
</dbReference>
<evidence type="ECO:0000256" key="3">
    <source>
        <dbReference type="ARBA" id="ARBA00004174"/>
    </source>
</evidence>
<keyword evidence="16" id="KW-0812">Transmembrane</keyword>
<evidence type="ECO:0008006" key="19">
    <source>
        <dbReference type="Google" id="ProtNLM"/>
    </source>
</evidence>
<keyword evidence="12 15" id="KW-0503">Monooxygenase</keyword>
<comment type="similarity">
    <text evidence="5 15">Belongs to the cytochrome P450 family.</text>
</comment>
<keyword evidence="6 14" id="KW-0349">Heme</keyword>
<evidence type="ECO:0000256" key="8">
    <source>
        <dbReference type="ARBA" id="ARBA00022824"/>
    </source>
</evidence>
<dbReference type="PROSITE" id="PS00086">
    <property type="entry name" value="CYTOCHROME_P450"/>
    <property type="match status" value="1"/>
</dbReference>
<evidence type="ECO:0000256" key="10">
    <source>
        <dbReference type="ARBA" id="ARBA00023002"/>
    </source>
</evidence>
<keyword evidence="18" id="KW-1185">Reference proteome</keyword>
<dbReference type="GO" id="GO:0008395">
    <property type="term" value="F:steroid hydroxylase activity"/>
    <property type="evidence" value="ECO:0007669"/>
    <property type="project" value="TreeGrafter"/>
</dbReference>
<feature type="binding site" description="axial binding residue" evidence="14">
    <location>
        <position position="461"/>
    </location>
    <ligand>
        <name>heme</name>
        <dbReference type="ChEBI" id="CHEBI:30413"/>
    </ligand>
    <ligandPart>
        <name>Fe</name>
        <dbReference type="ChEBI" id="CHEBI:18248"/>
    </ligandPart>
</feature>
<organism evidence="17 18">
    <name type="scientific">Larinioides sclopetarius</name>
    <dbReference type="NCBI Taxonomy" id="280406"/>
    <lineage>
        <taxon>Eukaryota</taxon>
        <taxon>Metazoa</taxon>
        <taxon>Ecdysozoa</taxon>
        <taxon>Arthropoda</taxon>
        <taxon>Chelicerata</taxon>
        <taxon>Arachnida</taxon>
        <taxon>Araneae</taxon>
        <taxon>Araneomorphae</taxon>
        <taxon>Entelegynae</taxon>
        <taxon>Araneoidea</taxon>
        <taxon>Araneidae</taxon>
        <taxon>Larinioides</taxon>
    </lineage>
</organism>
<accession>A0AAV1Z0T0</accession>
<dbReference type="InterPro" id="IPR036396">
    <property type="entry name" value="Cyt_P450_sf"/>
</dbReference>
<keyword evidence="16" id="KW-1133">Transmembrane helix</keyword>
<evidence type="ECO:0000256" key="9">
    <source>
        <dbReference type="ARBA" id="ARBA00022848"/>
    </source>
</evidence>
<dbReference type="EMBL" id="CAXIEN010000010">
    <property type="protein sequence ID" value="CAL1263864.1"/>
    <property type="molecule type" value="Genomic_DNA"/>
</dbReference>
<protein>
    <recommendedName>
        <fullName evidence="19">Cytochrome P450</fullName>
    </recommendedName>
</protein>
<keyword evidence="13 16" id="KW-0472">Membrane</keyword>
<evidence type="ECO:0000256" key="16">
    <source>
        <dbReference type="SAM" id="Phobius"/>
    </source>
</evidence>
<dbReference type="FunFam" id="1.10.630.10:FF:000238">
    <property type="entry name" value="Cytochrome P450 2A6"/>
    <property type="match status" value="1"/>
</dbReference>
<comment type="function">
    <text evidence="2">May be involved in the metabolism of insect hormones and in the breakdown of synthetic insecticides.</text>
</comment>
<evidence type="ECO:0000256" key="4">
    <source>
        <dbReference type="ARBA" id="ARBA00004406"/>
    </source>
</evidence>
<dbReference type="Proteomes" id="UP001497382">
    <property type="component" value="Unassembled WGS sequence"/>
</dbReference>
<comment type="cofactor">
    <cofactor evidence="1 14">
        <name>heme</name>
        <dbReference type="ChEBI" id="CHEBI:30413"/>
    </cofactor>
</comment>
<gene>
    <name evidence="17" type="ORF">LARSCL_LOCUS1708</name>
</gene>
<dbReference type="GO" id="GO:0016712">
    <property type="term" value="F:oxidoreductase activity, acting on paired donors, with incorporation or reduction of molecular oxygen, reduced flavin or flavoprotein as one donor, and incorporation of one atom of oxygen"/>
    <property type="evidence" value="ECO:0007669"/>
    <property type="project" value="TreeGrafter"/>
</dbReference>
<dbReference type="GO" id="GO:0006805">
    <property type="term" value="P:xenobiotic metabolic process"/>
    <property type="evidence" value="ECO:0007669"/>
    <property type="project" value="TreeGrafter"/>
</dbReference>
<evidence type="ECO:0000256" key="6">
    <source>
        <dbReference type="ARBA" id="ARBA00022617"/>
    </source>
</evidence>
<evidence type="ECO:0000256" key="2">
    <source>
        <dbReference type="ARBA" id="ARBA00003690"/>
    </source>
</evidence>
<comment type="caution">
    <text evidence="17">The sequence shown here is derived from an EMBL/GenBank/DDBJ whole genome shotgun (WGS) entry which is preliminary data.</text>
</comment>
<feature type="transmembrane region" description="Helical" evidence="16">
    <location>
        <begin position="21"/>
        <end position="44"/>
    </location>
</feature>
<dbReference type="InterPro" id="IPR017972">
    <property type="entry name" value="Cyt_P450_CS"/>
</dbReference>
<dbReference type="AlphaFoldDB" id="A0AAV1Z0T0"/>
<evidence type="ECO:0000256" key="11">
    <source>
        <dbReference type="ARBA" id="ARBA00023004"/>
    </source>
</evidence>
<dbReference type="PRINTS" id="PR00463">
    <property type="entry name" value="EP450I"/>
</dbReference>
<comment type="subcellular location">
    <subcellularLocation>
        <location evidence="4">Endoplasmic reticulum membrane</location>
        <topology evidence="4">Peripheral membrane protein</topology>
    </subcellularLocation>
    <subcellularLocation>
        <location evidence="3">Microsome membrane</location>
        <topology evidence="3">Peripheral membrane protein</topology>
    </subcellularLocation>
</comment>
<evidence type="ECO:0000313" key="17">
    <source>
        <dbReference type="EMBL" id="CAL1263864.1"/>
    </source>
</evidence>
<evidence type="ECO:0000256" key="13">
    <source>
        <dbReference type="ARBA" id="ARBA00023136"/>
    </source>
</evidence>
<proteinExistence type="inferred from homology"/>
<evidence type="ECO:0000256" key="5">
    <source>
        <dbReference type="ARBA" id="ARBA00010617"/>
    </source>
</evidence>
<keyword evidence="7 14" id="KW-0479">Metal-binding</keyword>
<dbReference type="GO" id="GO:0005789">
    <property type="term" value="C:endoplasmic reticulum membrane"/>
    <property type="evidence" value="ECO:0007669"/>
    <property type="project" value="UniProtKB-SubCell"/>
</dbReference>
<evidence type="ECO:0000256" key="12">
    <source>
        <dbReference type="ARBA" id="ARBA00023033"/>
    </source>
</evidence>
<keyword evidence="11 14" id="KW-0408">Iron</keyword>
<dbReference type="Pfam" id="PF00067">
    <property type="entry name" value="p450"/>
    <property type="match status" value="1"/>
</dbReference>
<dbReference type="PRINTS" id="PR00385">
    <property type="entry name" value="P450"/>
</dbReference>
<evidence type="ECO:0000256" key="15">
    <source>
        <dbReference type="RuleBase" id="RU000461"/>
    </source>
</evidence>
<keyword evidence="10 15" id="KW-0560">Oxidoreductase</keyword>
<reference evidence="17 18" key="1">
    <citation type="submission" date="2024-04" db="EMBL/GenBank/DDBJ databases">
        <authorList>
            <person name="Rising A."/>
            <person name="Reimegard J."/>
            <person name="Sonavane S."/>
            <person name="Akerstrom W."/>
            <person name="Nylinder S."/>
            <person name="Hedman E."/>
            <person name="Kallberg Y."/>
        </authorList>
    </citation>
    <scope>NUCLEOTIDE SEQUENCE [LARGE SCALE GENOMIC DNA]</scope>
</reference>
<evidence type="ECO:0000313" key="18">
    <source>
        <dbReference type="Proteomes" id="UP001497382"/>
    </source>
</evidence>
<evidence type="ECO:0000256" key="14">
    <source>
        <dbReference type="PIRSR" id="PIRSR602401-1"/>
    </source>
</evidence>
<dbReference type="PANTHER" id="PTHR24300:SF403">
    <property type="entry name" value="CYTOCHROME P450 306A1"/>
    <property type="match status" value="1"/>
</dbReference>
<dbReference type="GO" id="GO:0006082">
    <property type="term" value="P:organic acid metabolic process"/>
    <property type="evidence" value="ECO:0007669"/>
    <property type="project" value="TreeGrafter"/>
</dbReference>
<dbReference type="GO" id="GO:0020037">
    <property type="term" value="F:heme binding"/>
    <property type="evidence" value="ECO:0007669"/>
    <property type="project" value="InterPro"/>
</dbReference>
<evidence type="ECO:0000256" key="1">
    <source>
        <dbReference type="ARBA" id="ARBA00001971"/>
    </source>
</evidence>
<dbReference type="PANTHER" id="PTHR24300">
    <property type="entry name" value="CYTOCHROME P450 508A4-RELATED"/>
    <property type="match status" value="1"/>
</dbReference>
<dbReference type="InterPro" id="IPR001128">
    <property type="entry name" value="Cyt_P450"/>
</dbReference>